<gene>
    <name evidence="7" type="ORF">WA026_003875</name>
</gene>
<evidence type="ECO:0000259" key="5">
    <source>
        <dbReference type="Pfam" id="PF03015"/>
    </source>
</evidence>
<dbReference type="CDD" id="cd05236">
    <property type="entry name" value="FAR-N_SDR_e"/>
    <property type="match status" value="1"/>
</dbReference>
<dbReference type="GO" id="GO:0080019">
    <property type="term" value="F:alcohol-forming very long-chain fatty acyl-CoA reductase activity"/>
    <property type="evidence" value="ECO:0007669"/>
    <property type="project" value="InterPro"/>
</dbReference>
<dbReference type="PANTHER" id="PTHR11011">
    <property type="entry name" value="MALE STERILITY PROTEIN 2-RELATED"/>
    <property type="match status" value="1"/>
</dbReference>
<dbReference type="InterPro" id="IPR013120">
    <property type="entry name" value="FAR_NAD-bd"/>
</dbReference>
<evidence type="ECO:0000259" key="6">
    <source>
        <dbReference type="Pfam" id="PF07993"/>
    </source>
</evidence>
<protein>
    <recommendedName>
        <fullName evidence="4">Fatty acyl-CoA reductase</fullName>
        <ecNumber evidence="4">1.2.1.84</ecNumber>
    </recommendedName>
</protein>
<dbReference type="PANTHER" id="PTHR11011:SF60">
    <property type="entry name" value="FATTY ACYL-COA REDUCTASE-RELATED"/>
    <property type="match status" value="1"/>
</dbReference>
<dbReference type="SUPFAM" id="SSF51735">
    <property type="entry name" value="NAD(P)-binding Rossmann-fold domains"/>
    <property type="match status" value="1"/>
</dbReference>
<evidence type="ECO:0000256" key="2">
    <source>
        <dbReference type="ARBA" id="ARBA00022516"/>
    </source>
</evidence>
<dbReference type="InterPro" id="IPR033640">
    <property type="entry name" value="FAR_C"/>
</dbReference>
<evidence type="ECO:0000313" key="8">
    <source>
        <dbReference type="Proteomes" id="UP001431783"/>
    </source>
</evidence>
<keyword evidence="4" id="KW-0472">Membrane</keyword>
<keyword evidence="2 4" id="KW-0444">Lipid biosynthesis</keyword>
<sequence length="517" mass="59629">MSGRNRDDNFIGMDTSKSVVKSNIAEYFDGKTVFLTGATGFLGKLILEKILRACKSVKAVYILVRSKKGVHIDERIEALFAGPAMDRLKKENPKFRQQVEIIPGDLLLPHLGMSEGSIRKFKENVNIVIHCGASVRFDQMIREATYANVRSVKHLIEFSKEARGLQSFLYISTAYSHCPQELIKEEFYQPPIQHNALIQLVDILDRETLEKITPILLGEWPNTYSYTKAVAESLIQLEGGCLPIAIVRPSIIIGAVNEPIPGWIDSIYGPTGLFLLGSLGIVRTAYGNRHQKKSYNEANNRNSGTNSVSEEMIPIYNYCYSPNLPVLTWDKMLRAMYNAGYESFATTRILWFPGGSMKTNKYYHEFAKFFNMMPAYIADFYFKITGKEQMAVDKMKRVFAALDVIGYFTRRNWKFDINNTQKLFKSLNSEDQRLFEFDMDTFHLETYISEYLKCIRVYILKDPMDTIRAGQWHGQKLRAIYFLYWGLIYGYLLYWLKRLIVPRLPNLKSKISIKLFQ</sequence>
<proteinExistence type="inferred from homology"/>
<dbReference type="Proteomes" id="UP001431783">
    <property type="component" value="Unassembled WGS sequence"/>
</dbReference>
<keyword evidence="4" id="KW-1133">Transmembrane helix</keyword>
<reference evidence="7 8" key="1">
    <citation type="submission" date="2023-03" db="EMBL/GenBank/DDBJ databases">
        <title>Genome insight into feeding habits of ladybird beetles.</title>
        <authorList>
            <person name="Li H.-S."/>
            <person name="Huang Y.-H."/>
            <person name="Pang H."/>
        </authorList>
    </citation>
    <scope>NUCLEOTIDE SEQUENCE [LARGE SCALE GENOMIC DNA]</scope>
    <source>
        <strain evidence="7">SYSU_2023b</strain>
        <tissue evidence="7">Whole body</tissue>
    </source>
</reference>
<dbReference type="Gene3D" id="3.40.50.720">
    <property type="entry name" value="NAD(P)-binding Rossmann-like Domain"/>
    <property type="match status" value="1"/>
</dbReference>
<keyword evidence="4" id="KW-0560">Oxidoreductase</keyword>
<dbReference type="EC" id="1.2.1.84" evidence="4"/>
<dbReference type="EMBL" id="JARQZJ010000061">
    <property type="protein sequence ID" value="KAK9879060.1"/>
    <property type="molecule type" value="Genomic_DNA"/>
</dbReference>
<dbReference type="GO" id="GO:0102965">
    <property type="term" value="F:alcohol-forming long-chain fatty acyl-CoA reductase activity"/>
    <property type="evidence" value="ECO:0007669"/>
    <property type="project" value="UniProtKB-EC"/>
</dbReference>
<dbReference type="GO" id="GO:0035336">
    <property type="term" value="P:long-chain fatty-acyl-CoA metabolic process"/>
    <property type="evidence" value="ECO:0007669"/>
    <property type="project" value="TreeGrafter"/>
</dbReference>
<keyword evidence="3 4" id="KW-0443">Lipid metabolism</keyword>
<dbReference type="CDD" id="cd09071">
    <property type="entry name" value="FAR_C"/>
    <property type="match status" value="1"/>
</dbReference>
<evidence type="ECO:0000313" key="7">
    <source>
        <dbReference type="EMBL" id="KAK9879060.1"/>
    </source>
</evidence>
<organism evidence="7 8">
    <name type="scientific">Henosepilachna vigintioctopunctata</name>
    <dbReference type="NCBI Taxonomy" id="420089"/>
    <lineage>
        <taxon>Eukaryota</taxon>
        <taxon>Metazoa</taxon>
        <taxon>Ecdysozoa</taxon>
        <taxon>Arthropoda</taxon>
        <taxon>Hexapoda</taxon>
        <taxon>Insecta</taxon>
        <taxon>Pterygota</taxon>
        <taxon>Neoptera</taxon>
        <taxon>Endopterygota</taxon>
        <taxon>Coleoptera</taxon>
        <taxon>Polyphaga</taxon>
        <taxon>Cucujiformia</taxon>
        <taxon>Coccinelloidea</taxon>
        <taxon>Coccinellidae</taxon>
        <taxon>Epilachninae</taxon>
        <taxon>Epilachnini</taxon>
        <taxon>Henosepilachna</taxon>
    </lineage>
</organism>
<comment type="caution">
    <text evidence="7">The sequence shown here is derived from an EMBL/GenBank/DDBJ whole genome shotgun (WGS) entry which is preliminary data.</text>
</comment>
<dbReference type="InterPro" id="IPR026055">
    <property type="entry name" value="FAR"/>
</dbReference>
<keyword evidence="4" id="KW-0812">Transmembrane</keyword>
<evidence type="ECO:0000256" key="4">
    <source>
        <dbReference type="RuleBase" id="RU363097"/>
    </source>
</evidence>
<dbReference type="Pfam" id="PF03015">
    <property type="entry name" value="Sterile"/>
    <property type="match status" value="1"/>
</dbReference>
<comment type="similarity">
    <text evidence="1 4">Belongs to the fatty acyl-CoA reductase family.</text>
</comment>
<dbReference type="AlphaFoldDB" id="A0AAW1UDL0"/>
<keyword evidence="8" id="KW-1185">Reference proteome</keyword>
<dbReference type="Pfam" id="PF07993">
    <property type="entry name" value="NAD_binding_4"/>
    <property type="match status" value="1"/>
</dbReference>
<evidence type="ECO:0000256" key="1">
    <source>
        <dbReference type="ARBA" id="ARBA00005928"/>
    </source>
</evidence>
<feature type="transmembrane region" description="Helical" evidence="4">
    <location>
        <begin position="479"/>
        <end position="496"/>
    </location>
</feature>
<comment type="function">
    <text evidence="4">Catalyzes the reduction of fatty acyl-CoA to fatty alcohols.</text>
</comment>
<name>A0AAW1UDL0_9CUCU</name>
<keyword evidence="4" id="KW-0521">NADP</keyword>
<accession>A0AAW1UDL0</accession>
<feature type="domain" description="Fatty acyl-CoA reductase C-terminal" evidence="5">
    <location>
        <begin position="370"/>
        <end position="462"/>
    </location>
</feature>
<feature type="domain" description="Thioester reductase (TE)" evidence="6">
    <location>
        <begin position="35"/>
        <end position="292"/>
    </location>
</feature>
<evidence type="ECO:0000256" key="3">
    <source>
        <dbReference type="ARBA" id="ARBA00023098"/>
    </source>
</evidence>
<dbReference type="GO" id="GO:0005777">
    <property type="term" value="C:peroxisome"/>
    <property type="evidence" value="ECO:0007669"/>
    <property type="project" value="TreeGrafter"/>
</dbReference>
<comment type="catalytic activity">
    <reaction evidence="4">
        <text>a long-chain fatty acyl-CoA + 2 NADPH + 2 H(+) = a long-chain primary fatty alcohol + 2 NADP(+) + CoA</text>
        <dbReference type="Rhea" id="RHEA:52716"/>
        <dbReference type="ChEBI" id="CHEBI:15378"/>
        <dbReference type="ChEBI" id="CHEBI:57287"/>
        <dbReference type="ChEBI" id="CHEBI:57783"/>
        <dbReference type="ChEBI" id="CHEBI:58349"/>
        <dbReference type="ChEBI" id="CHEBI:77396"/>
        <dbReference type="ChEBI" id="CHEBI:83139"/>
        <dbReference type="EC" id="1.2.1.84"/>
    </reaction>
</comment>
<dbReference type="InterPro" id="IPR036291">
    <property type="entry name" value="NAD(P)-bd_dom_sf"/>
</dbReference>